<dbReference type="Proteomes" id="UP001454036">
    <property type="component" value="Unassembled WGS sequence"/>
</dbReference>
<organism evidence="1 2">
    <name type="scientific">Lithospermum erythrorhizon</name>
    <name type="common">Purple gromwell</name>
    <name type="synonym">Lithospermum officinale var. erythrorhizon</name>
    <dbReference type="NCBI Taxonomy" id="34254"/>
    <lineage>
        <taxon>Eukaryota</taxon>
        <taxon>Viridiplantae</taxon>
        <taxon>Streptophyta</taxon>
        <taxon>Embryophyta</taxon>
        <taxon>Tracheophyta</taxon>
        <taxon>Spermatophyta</taxon>
        <taxon>Magnoliopsida</taxon>
        <taxon>eudicotyledons</taxon>
        <taxon>Gunneridae</taxon>
        <taxon>Pentapetalae</taxon>
        <taxon>asterids</taxon>
        <taxon>lamiids</taxon>
        <taxon>Boraginales</taxon>
        <taxon>Boraginaceae</taxon>
        <taxon>Boraginoideae</taxon>
        <taxon>Lithospermeae</taxon>
        <taxon>Lithospermum</taxon>
    </lineage>
</organism>
<evidence type="ECO:0000313" key="2">
    <source>
        <dbReference type="Proteomes" id="UP001454036"/>
    </source>
</evidence>
<dbReference type="InterPro" id="IPR052160">
    <property type="entry name" value="Gypsy_RT_Integrase-like"/>
</dbReference>
<dbReference type="AlphaFoldDB" id="A0AAV3P8I7"/>
<reference evidence="1 2" key="1">
    <citation type="submission" date="2024-01" db="EMBL/GenBank/DDBJ databases">
        <title>The complete chloroplast genome sequence of Lithospermum erythrorhizon: insights into the phylogenetic relationship among Boraginaceae species and the maternal lineages of purple gromwells.</title>
        <authorList>
            <person name="Okada T."/>
            <person name="Watanabe K."/>
        </authorList>
    </citation>
    <scope>NUCLEOTIDE SEQUENCE [LARGE SCALE GENOMIC DNA]</scope>
</reference>
<evidence type="ECO:0000313" key="1">
    <source>
        <dbReference type="EMBL" id="GAA0147829.1"/>
    </source>
</evidence>
<proteinExistence type="predicted"/>
<protein>
    <submittedName>
        <fullName evidence="1">Uncharacterized protein</fullName>
    </submittedName>
</protein>
<gene>
    <name evidence="1" type="ORF">LIER_07435</name>
</gene>
<comment type="caution">
    <text evidence="1">The sequence shown here is derived from an EMBL/GenBank/DDBJ whole genome shotgun (WGS) entry which is preliminary data.</text>
</comment>
<dbReference type="PANTHER" id="PTHR47266">
    <property type="entry name" value="ENDONUCLEASE-RELATED"/>
    <property type="match status" value="1"/>
</dbReference>
<name>A0AAV3P8I7_LITER</name>
<dbReference type="EMBL" id="BAABME010001146">
    <property type="protein sequence ID" value="GAA0147829.1"/>
    <property type="molecule type" value="Genomic_DNA"/>
</dbReference>
<sequence>MEEEEDWRSPIAHFIITGDLPNNGVEARKIKSRSCKFQMIQTFAFGPSSVLCGKKECRSGPLREYVKRCDSCQKMQVVPRQPVTEMTPVLCPIPFDMWGIDLVGQLFKPPVKYKDATVAVDYFSKWVENVPMNEGQGCRGVHLEELHHFLWNPKDNRF</sequence>
<keyword evidence="2" id="KW-1185">Reference proteome</keyword>
<accession>A0AAV3P8I7</accession>